<gene>
    <name evidence="1" type="ORF">PM001_LOCUS22456</name>
    <name evidence="2" type="ORF">PM001_LOCUS31665</name>
</gene>
<dbReference type="EMBL" id="CAKLBY020000227">
    <property type="protein sequence ID" value="CAK7937306.1"/>
    <property type="molecule type" value="Genomic_DNA"/>
</dbReference>
<sequence length="54" mass="6542">MTHHVPLQQPELREELKWQKTKHRLPQEAVHLQEQLRTHAQLTFQQLPLRIAKT</sequence>
<name>A0AAV1VJP9_9STRA</name>
<comment type="caution">
    <text evidence="2">The sequence shown here is derived from an EMBL/GenBank/DDBJ whole genome shotgun (WGS) entry which is preliminary data.</text>
</comment>
<dbReference type="EMBL" id="CAKLBY020000369">
    <property type="protein sequence ID" value="CAK7946515.1"/>
    <property type="molecule type" value="Genomic_DNA"/>
</dbReference>
<evidence type="ECO:0000313" key="3">
    <source>
        <dbReference type="Proteomes" id="UP001162060"/>
    </source>
</evidence>
<protein>
    <submittedName>
        <fullName evidence="2">Uncharacterized protein</fullName>
    </submittedName>
</protein>
<dbReference type="AlphaFoldDB" id="A0AAV1VJP9"/>
<evidence type="ECO:0000313" key="2">
    <source>
        <dbReference type="EMBL" id="CAK7946515.1"/>
    </source>
</evidence>
<evidence type="ECO:0000313" key="1">
    <source>
        <dbReference type="EMBL" id="CAK7937306.1"/>
    </source>
</evidence>
<dbReference type="Proteomes" id="UP001162060">
    <property type="component" value="Unassembled WGS sequence"/>
</dbReference>
<proteinExistence type="predicted"/>
<organism evidence="2 3">
    <name type="scientific">Peronospora matthiolae</name>
    <dbReference type="NCBI Taxonomy" id="2874970"/>
    <lineage>
        <taxon>Eukaryota</taxon>
        <taxon>Sar</taxon>
        <taxon>Stramenopiles</taxon>
        <taxon>Oomycota</taxon>
        <taxon>Peronosporomycetes</taxon>
        <taxon>Peronosporales</taxon>
        <taxon>Peronosporaceae</taxon>
        <taxon>Peronospora</taxon>
    </lineage>
</organism>
<accession>A0AAV1VJP9</accession>
<reference evidence="2" key="1">
    <citation type="submission" date="2024-01" db="EMBL/GenBank/DDBJ databases">
        <authorList>
            <person name="Webb A."/>
        </authorList>
    </citation>
    <scope>NUCLEOTIDE SEQUENCE</scope>
    <source>
        <strain evidence="2">Pm1</strain>
    </source>
</reference>